<keyword evidence="4" id="KW-1185">Reference proteome</keyword>
<dbReference type="RefSeq" id="WP_354615949.1">
    <property type="nucleotide sequence ID" value="NZ_JBEXAE010000005.1"/>
</dbReference>
<dbReference type="Gene3D" id="2.40.50.100">
    <property type="match status" value="1"/>
</dbReference>
<proteinExistence type="predicted"/>
<dbReference type="Pfam" id="PF00364">
    <property type="entry name" value="Biotin_lipoyl"/>
    <property type="match status" value="1"/>
</dbReference>
<dbReference type="InterPro" id="IPR011053">
    <property type="entry name" value="Single_hybrid_motif"/>
</dbReference>
<evidence type="ECO:0000313" key="4">
    <source>
        <dbReference type="Proteomes" id="UP001549799"/>
    </source>
</evidence>
<dbReference type="PROSITE" id="PS00188">
    <property type="entry name" value="BIOTIN"/>
    <property type="match status" value="1"/>
</dbReference>
<dbReference type="Proteomes" id="UP001549799">
    <property type="component" value="Unassembled WGS sequence"/>
</dbReference>
<reference evidence="3 4" key="1">
    <citation type="submission" date="2024-07" db="EMBL/GenBank/DDBJ databases">
        <title>The genome sequence of type strain Sediminicola arcticus GDMCC 1.2805.</title>
        <authorList>
            <person name="Liu Y."/>
        </authorList>
    </citation>
    <scope>NUCLEOTIDE SEQUENCE [LARGE SCALE GENOMIC DNA]</scope>
    <source>
        <strain evidence="3 4">GDMCC 1.2805</strain>
    </source>
</reference>
<evidence type="ECO:0000259" key="2">
    <source>
        <dbReference type="PROSITE" id="PS50968"/>
    </source>
</evidence>
<dbReference type="PROSITE" id="PS50968">
    <property type="entry name" value="BIOTINYL_LIPOYL"/>
    <property type="match status" value="1"/>
</dbReference>
<protein>
    <submittedName>
        <fullName evidence="3">Acetyl-CoA carboxylase biotin carboxyl carrier protein subunit</fullName>
    </submittedName>
</protein>
<name>A0ABV2SW70_9FLAO</name>
<dbReference type="PANTHER" id="PTHR45266">
    <property type="entry name" value="OXALOACETATE DECARBOXYLASE ALPHA CHAIN"/>
    <property type="match status" value="1"/>
</dbReference>
<dbReference type="CDD" id="cd06850">
    <property type="entry name" value="biotinyl_domain"/>
    <property type="match status" value="1"/>
</dbReference>
<dbReference type="InterPro" id="IPR000089">
    <property type="entry name" value="Biotin_lipoyl"/>
</dbReference>
<keyword evidence="1" id="KW-0092">Biotin</keyword>
<dbReference type="PANTHER" id="PTHR45266:SF3">
    <property type="entry name" value="OXALOACETATE DECARBOXYLASE ALPHA CHAIN"/>
    <property type="match status" value="1"/>
</dbReference>
<dbReference type="SUPFAM" id="SSF51230">
    <property type="entry name" value="Single hybrid motif"/>
    <property type="match status" value="1"/>
</dbReference>
<organism evidence="3 4">
    <name type="scientific">Sediminicola arcticus</name>
    <dbReference type="NCBI Taxonomy" id="1574308"/>
    <lineage>
        <taxon>Bacteria</taxon>
        <taxon>Pseudomonadati</taxon>
        <taxon>Bacteroidota</taxon>
        <taxon>Flavobacteriia</taxon>
        <taxon>Flavobacteriales</taxon>
        <taxon>Flavobacteriaceae</taxon>
        <taxon>Sediminicola</taxon>
    </lineage>
</organism>
<dbReference type="EMBL" id="JBEXAE010000005">
    <property type="protein sequence ID" value="MET6991408.1"/>
    <property type="molecule type" value="Genomic_DNA"/>
</dbReference>
<feature type="domain" description="Lipoyl-binding" evidence="2">
    <location>
        <begin position="83"/>
        <end position="161"/>
    </location>
</feature>
<dbReference type="InterPro" id="IPR001882">
    <property type="entry name" value="Biotin_BS"/>
</dbReference>
<evidence type="ECO:0000256" key="1">
    <source>
        <dbReference type="ARBA" id="ARBA00023267"/>
    </source>
</evidence>
<sequence>MNKKFEVTVNETYSFTIPLADLEQLDTTPTGPLQYHVLQNNKPFKAEMVKSDMNKKAYTVKINHKPYHVTITDDLDLLIQEMGFALGSTKQIDSIKAPMPGLILDIHVAPGQSVIEGEPLLILEAMKMENIITSPREGVIKAVLVNKGTAIDKGQLLIEFD</sequence>
<dbReference type="InterPro" id="IPR050709">
    <property type="entry name" value="Biotin_Carboxyl_Carrier/Decarb"/>
</dbReference>
<comment type="caution">
    <text evidence="3">The sequence shown here is derived from an EMBL/GenBank/DDBJ whole genome shotgun (WGS) entry which is preliminary data.</text>
</comment>
<evidence type="ECO:0000313" key="3">
    <source>
        <dbReference type="EMBL" id="MET6991408.1"/>
    </source>
</evidence>
<accession>A0ABV2SW70</accession>
<gene>
    <name evidence="3" type="ORF">ABXZ36_12205</name>
</gene>